<dbReference type="OrthoDB" id="9971592at2759"/>
<name>A0A175W6E6_9PEZI</name>
<dbReference type="VEuPathDB" id="FungiDB:MMYC01_204187"/>
<protein>
    <submittedName>
        <fullName evidence="2">Uncharacterized protein</fullName>
    </submittedName>
</protein>
<reference evidence="2 3" key="1">
    <citation type="journal article" date="2016" name="Genome Announc.">
        <title>Genome Sequence of Madurella mycetomatis mm55, Isolated from a Human Mycetoma Case in Sudan.</title>
        <authorList>
            <person name="Smit S."/>
            <person name="Derks M.F."/>
            <person name="Bervoets S."/>
            <person name="Fahal A."/>
            <person name="van Leeuwen W."/>
            <person name="van Belkum A."/>
            <person name="van de Sande W.W."/>
        </authorList>
    </citation>
    <scope>NUCLEOTIDE SEQUENCE [LARGE SCALE GENOMIC DNA]</scope>
    <source>
        <strain evidence="3">mm55</strain>
    </source>
</reference>
<dbReference type="AlphaFoldDB" id="A0A175W6E6"/>
<organism evidence="2 3">
    <name type="scientific">Madurella mycetomatis</name>
    <dbReference type="NCBI Taxonomy" id="100816"/>
    <lineage>
        <taxon>Eukaryota</taxon>
        <taxon>Fungi</taxon>
        <taxon>Dikarya</taxon>
        <taxon>Ascomycota</taxon>
        <taxon>Pezizomycotina</taxon>
        <taxon>Sordariomycetes</taxon>
        <taxon>Sordariomycetidae</taxon>
        <taxon>Sordariales</taxon>
        <taxon>Sordariales incertae sedis</taxon>
        <taxon>Madurella</taxon>
    </lineage>
</organism>
<accession>A0A175W6E6</accession>
<evidence type="ECO:0000256" key="1">
    <source>
        <dbReference type="SAM" id="MobiDB-lite"/>
    </source>
</evidence>
<gene>
    <name evidence="2" type="ORF">MMYC01_204187</name>
</gene>
<feature type="region of interest" description="Disordered" evidence="1">
    <location>
        <begin position="1"/>
        <end position="33"/>
    </location>
</feature>
<keyword evidence="3" id="KW-1185">Reference proteome</keyword>
<evidence type="ECO:0000313" key="3">
    <source>
        <dbReference type="Proteomes" id="UP000078237"/>
    </source>
</evidence>
<evidence type="ECO:0000313" key="2">
    <source>
        <dbReference type="EMBL" id="KXX79145.1"/>
    </source>
</evidence>
<comment type="caution">
    <text evidence="2">The sequence shown here is derived from an EMBL/GenBank/DDBJ whole genome shotgun (WGS) entry which is preliminary data.</text>
</comment>
<proteinExistence type="predicted"/>
<dbReference type="Proteomes" id="UP000078237">
    <property type="component" value="Unassembled WGS sequence"/>
</dbReference>
<dbReference type="EMBL" id="LCTW02000096">
    <property type="protein sequence ID" value="KXX79145.1"/>
    <property type="molecule type" value="Genomic_DNA"/>
</dbReference>
<sequence>MASTADSAPEPWNQETKDKFESEAEDGQQREQFNLIPIRHLLIRLRDASSMSGIRGPDR</sequence>